<feature type="domain" description="POTRA" evidence="10">
    <location>
        <begin position="175"/>
        <end position="263"/>
    </location>
</feature>
<organism evidence="11 12">
    <name type="scientific">Nitrosovibrio tenuis</name>
    <dbReference type="NCBI Taxonomy" id="1233"/>
    <lineage>
        <taxon>Bacteria</taxon>
        <taxon>Pseudomonadati</taxon>
        <taxon>Pseudomonadota</taxon>
        <taxon>Betaproteobacteria</taxon>
        <taxon>Nitrosomonadales</taxon>
        <taxon>Nitrosomonadaceae</taxon>
        <taxon>Nitrosovibrio</taxon>
    </lineage>
</organism>
<dbReference type="Pfam" id="PF07244">
    <property type="entry name" value="POTRA"/>
    <property type="match status" value="5"/>
</dbReference>
<evidence type="ECO:0000256" key="5">
    <source>
        <dbReference type="ARBA" id="ARBA00022737"/>
    </source>
</evidence>
<dbReference type="GO" id="GO:0009279">
    <property type="term" value="C:cell outer membrane"/>
    <property type="evidence" value="ECO:0007669"/>
    <property type="project" value="UniProtKB-SubCell"/>
</dbReference>
<dbReference type="EMBL" id="FOBH01000001">
    <property type="protein sequence ID" value="SEK41503.1"/>
    <property type="molecule type" value="Genomic_DNA"/>
</dbReference>
<evidence type="ECO:0000256" key="7">
    <source>
        <dbReference type="ARBA" id="ARBA00023237"/>
    </source>
</evidence>
<dbReference type="InterPro" id="IPR039910">
    <property type="entry name" value="D15-like"/>
</dbReference>
<dbReference type="Gene3D" id="3.10.20.310">
    <property type="entry name" value="membrane protein fhac"/>
    <property type="match status" value="5"/>
</dbReference>
<dbReference type="InterPro" id="IPR010827">
    <property type="entry name" value="BamA/TamA_POTRA"/>
</dbReference>
<dbReference type="PANTHER" id="PTHR12815:SF23">
    <property type="entry name" value="OUTER MEMBRANE PROTEIN ASSEMBLY FACTOR BAMA"/>
    <property type="match status" value="1"/>
</dbReference>
<evidence type="ECO:0000256" key="9">
    <source>
        <dbReference type="NCBIfam" id="TIGR03303"/>
    </source>
</evidence>
<evidence type="ECO:0000313" key="11">
    <source>
        <dbReference type="EMBL" id="SEK41503.1"/>
    </source>
</evidence>
<dbReference type="InterPro" id="IPR000184">
    <property type="entry name" value="Bac_surfAg_D15"/>
</dbReference>
<dbReference type="NCBIfam" id="TIGR03303">
    <property type="entry name" value="OM_YaeT"/>
    <property type="match status" value="1"/>
</dbReference>
<keyword evidence="6 8" id="KW-0472">Membrane</keyword>
<keyword evidence="2 8" id="KW-1134">Transmembrane beta strand</keyword>
<dbReference type="GO" id="GO:0043165">
    <property type="term" value="P:Gram-negative-bacterium-type cell outer membrane assembly"/>
    <property type="evidence" value="ECO:0007669"/>
    <property type="project" value="UniProtKB-UniRule"/>
</dbReference>
<evidence type="ECO:0000256" key="3">
    <source>
        <dbReference type="ARBA" id="ARBA00022692"/>
    </source>
</evidence>
<dbReference type="GO" id="GO:0051205">
    <property type="term" value="P:protein insertion into membrane"/>
    <property type="evidence" value="ECO:0007669"/>
    <property type="project" value="UniProtKB-UniRule"/>
</dbReference>
<dbReference type="PANTHER" id="PTHR12815">
    <property type="entry name" value="SORTING AND ASSEMBLY MACHINERY SAMM50 PROTEIN FAMILY MEMBER"/>
    <property type="match status" value="1"/>
</dbReference>
<comment type="similarity">
    <text evidence="8">Belongs to the BamA family.</text>
</comment>
<dbReference type="PIRSF" id="PIRSF006076">
    <property type="entry name" value="OM_assembly_OMP85"/>
    <property type="match status" value="1"/>
</dbReference>
<dbReference type="Proteomes" id="UP000198620">
    <property type="component" value="Unassembled WGS sequence"/>
</dbReference>
<dbReference type="Gene3D" id="2.40.160.50">
    <property type="entry name" value="membrane protein fhac: a member of the omp85/tpsb transporter family"/>
    <property type="match status" value="1"/>
</dbReference>
<proteinExistence type="inferred from homology"/>
<feature type="domain" description="POTRA" evidence="10">
    <location>
        <begin position="24"/>
        <end position="91"/>
    </location>
</feature>
<sequence precursor="true">MKVRTLVALVSVFCASISWAREPFVVKDIRIEGIQRTEAGTVFSYLPVKVGDTLDDEKAAAAIKALYATGFFKDVRLESENGVLLVVVEERPAIAQISIVGAKEFEKDKLKEGLKQAGLAESRIFDRATLERAEQELKHQYISRGKYGVKITTTTTPLERNRVAINFHVDEGKTAKIRKINIIGNKEFPEKELLSAFVLRTPGLLTWFTKEDQYSKQKLSADLESLRSFYLNRGYLEFSLESTQVSITPDMQDIYITVNIVEGPKYTVSEVKLAGEMLVPEADLRKLIKLAVGDVFSRERLTESVKLITDRLGDDGYAFANVNASPQLDKEKQQVGFTFFIDPGRRVYVRRINITGNTRTRDEVIRREMRQFEGGWYSTSKINRSKQRVDRLNYFNAVSIETPAVPGATDQIDVNVDVKEKPTGAVMFGAGYSNMEGLILSGSIAQDNIFGTGKFVNLMVNTGSVNKTYSLSYTDPYFTRDGITAGFDLYKRTLNTATLVAVNSFNTDTTGAGLRFGIPINENDSIMAGLGAENVIIHLGDNSPQRNVDFVQKFGKSTINIPMTLNWRRDGRDSAIWTTSGTTQRVAAEVGLPGGDLTYYKLSYDLRWYYPLTDTFTLMLNGELGYGGGYNGKELPFFKNFFAGGNTSVRGYNISSLGPRDSNNRTLGGNKRAVGSIELLFPMPGLKNDRSVRPSIFLDAGSVWGPGGVIPEQEGLRYSAGIAVMWISPMGPLKVSVAQPLNNHPGDNLQRFQFQFGQQF</sequence>
<protein>
    <recommendedName>
        <fullName evidence="8 9">Outer membrane protein assembly factor BamA</fullName>
    </recommendedName>
</protein>
<gene>
    <name evidence="8" type="primary">bamA</name>
    <name evidence="11" type="ORF">SAMN05216387_101382</name>
</gene>
<evidence type="ECO:0000256" key="6">
    <source>
        <dbReference type="ARBA" id="ARBA00023136"/>
    </source>
</evidence>
<keyword evidence="7 8" id="KW-0998">Cell outer membrane</keyword>
<reference evidence="11 12" key="1">
    <citation type="submission" date="2016-10" db="EMBL/GenBank/DDBJ databases">
        <authorList>
            <person name="de Groot N.N."/>
        </authorList>
    </citation>
    <scope>NUCLEOTIDE SEQUENCE [LARGE SCALE GENOMIC DNA]</scope>
    <source>
        <strain evidence="11 12">Nv1</strain>
    </source>
</reference>
<dbReference type="FunFam" id="3.10.20.310:FF:000003">
    <property type="entry name" value="Outer membrane protein assembly factor BamA"/>
    <property type="match status" value="1"/>
</dbReference>
<accession>A0A1H7GTJ9</accession>
<feature type="chain" id="PRO_5011803032" description="Outer membrane protein assembly factor BamA" evidence="8">
    <location>
        <begin position="21"/>
        <end position="760"/>
    </location>
</feature>
<feature type="domain" description="POTRA" evidence="10">
    <location>
        <begin position="266"/>
        <end position="344"/>
    </location>
</feature>
<dbReference type="HAMAP" id="MF_01430">
    <property type="entry name" value="OM_assembly_BamA"/>
    <property type="match status" value="1"/>
</dbReference>
<dbReference type="InterPro" id="IPR023707">
    <property type="entry name" value="OM_assembly_BamA"/>
</dbReference>
<keyword evidence="5 8" id="KW-0677">Repeat</keyword>
<comment type="function">
    <text evidence="8">Part of the outer membrane protein assembly complex, which is involved in assembly and insertion of beta-barrel proteins into the outer membrane.</text>
</comment>
<dbReference type="PROSITE" id="PS51779">
    <property type="entry name" value="POTRA"/>
    <property type="match status" value="5"/>
</dbReference>
<dbReference type="InterPro" id="IPR034746">
    <property type="entry name" value="POTRA"/>
</dbReference>
<evidence type="ECO:0000256" key="1">
    <source>
        <dbReference type="ARBA" id="ARBA00004370"/>
    </source>
</evidence>
<evidence type="ECO:0000259" key="10">
    <source>
        <dbReference type="PROSITE" id="PS51779"/>
    </source>
</evidence>
<dbReference type="OrthoDB" id="9803054at2"/>
<dbReference type="Pfam" id="PF01103">
    <property type="entry name" value="Omp85"/>
    <property type="match status" value="1"/>
</dbReference>
<dbReference type="STRING" id="1233.SAMN05216387_101382"/>
<keyword evidence="4 8" id="KW-0732">Signal</keyword>
<dbReference type="RefSeq" id="WP_090826481.1">
    <property type="nucleotide sequence ID" value="NZ_FOBH01000001.1"/>
</dbReference>
<name>A0A1H7GTJ9_9PROT</name>
<feature type="domain" description="POTRA" evidence="10">
    <location>
        <begin position="347"/>
        <end position="421"/>
    </location>
</feature>
<keyword evidence="3 8" id="KW-0812">Transmembrane</keyword>
<feature type="signal peptide" evidence="8">
    <location>
        <begin position="1"/>
        <end position="20"/>
    </location>
</feature>
<dbReference type="AlphaFoldDB" id="A0A1H7GTJ9"/>
<feature type="domain" description="POTRA" evidence="10">
    <location>
        <begin position="92"/>
        <end position="172"/>
    </location>
</feature>
<evidence type="ECO:0000256" key="8">
    <source>
        <dbReference type="HAMAP-Rule" id="MF_01430"/>
    </source>
</evidence>
<dbReference type="FunFam" id="3.10.20.310:FF:000002">
    <property type="entry name" value="Outer membrane protein assembly factor BamA"/>
    <property type="match status" value="1"/>
</dbReference>
<evidence type="ECO:0000313" key="12">
    <source>
        <dbReference type="Proteomes" id="UP000198620"/>
    </source>
</evidence>
<keyword evidence="12" id="KW-1185">Reference proteome</keyword>
<evidence type="ECO:0000256" key="4">
    <source>
        <dbReference type="ARBA" id="ARBA00022729"/>
    </source>
</evidence>
<comment type="subunit">
    <text evidence="8">Part of the Bam complex.</text>
</comment>
<comment type="subcellular location">
    <subcellularLocation>
        <location evidence="8">Cell outer membrane</location>
    </subcellularLocation>
    <subcellularLocation>
        <location evidence="1">Membrane</location>
    </subcellularLocation>
</comment>
<evidence type="ECO:0000256" key="2">
    <source>
        <dbReference type="ARBA" id="ARBA00022452"/>
    </source>
</evidence>